<evidence type="ECO:0000256" key="1">
    <source>
        <dbReference type="SAM" id="MobiDB-lite"/>
    </source>
</evidence>
<reference evidence="2" key="1">
    <citation type="submission" date="2022-10" db="EMBL/GenBank/DDBJ databases">
        <title>Fusarium specimens isolated from Avocado Roots.</title>
        <authorList>
            <person name="Stajich J."/>
            <person name="Roper C."/>
            <person name="Heimlech-Rivalta G."/>
        </authorList>
    </citation>
    <scope>NUCLEOTIDE SEQUENCE</scope>
    <source>
        <strain evidence="2">CF00143</strain>
    </source>
</reference>
<evidence type="ECO:0000313" key="3">
    <source>
        <dbReference type="Proteomes" id="UP001152130"/>
    </source>
</evidence>
<dbReference type="EMBL" id="JAPDHF010000027">
    <property type="protein sequence ID" value="KAJ4003349.1"/>
    <property type="molecule type" value="Genomic_DNA"/>
</dbReference>
<protein>
    <submittedName>
        <fullName evidence="2">Uncharacterized protein</fullName>
    </submittedName>
</protein>
<accession>A0A9W8PDN9</accession>
<feature type="region of interest" description="Disordered" evidence="1">
    <location>
        <begin position="1"/>
        <end position="77"/>
    </location>
</feature>
<keyword evidence="3" id="KW-1185">Reference proteome</keyword>
<sequence>MANLKSPSHTGAGEPAEAPADIQQDNVVNASVKTTRDANGKSDQSNQSEDDGTDIESSGSNNDRIEEYPVSLDDTSDFGVSDVEKYIQENSDVWENPPDPADWFTIRCCGIARKPWPKDMAIEAAFHDFKMKNAPIDVETRRILKDTPGTRLLRSVIVYIARHYDDLEEKKRVAEKRGGKALKYNTFVSNSNLVRNTKEACEKACKAYRASRETAGGTDAPWEHLLPPHAQVLACGYVGKDHRFNGIIARDLVWVDQARLLQITKEDMAEE</sequence>
<name>A0A9W8PDN9_9HYPO</name>
<gene>
    <name evidence="2" type="ORF">NW766_012281</name>
</gene>
<feature type="compositionally biased region" description="Polar residues" evidence="1">
    <location>
        <begin position="23"/>
        <end position="33"/>
    </location>
</feature>
<proteinExistence type="predicted"/>
<evidence type="ECO:0000313" key="2">
    <source>
        <dbReference type="EMBL" id="KAJ4003349.1"/>
    </source>
</evidence>
<comment type="caution">
    <text evidence="2">The sequence shown here is derived from an EMBL/GenBank/DDBJ whole genome shotgun (WGS) entry which is preliminary data.</text>
</comment>
<organism evidence="2 3">
    <name type="scientific">Fusarium irregulare</name>
    <dbReference type="NCBI Taxonomy" id="2494466"/>
    <lineage>
        <taxon>Eukaryota</taxon>
        <taxon>Fungi</taxon>
        <taxon>Dikarya</taxon>
        <taxon>Ascomycota</taxon>
        <taxon>Pezizomycotina</taxon>
        <taxon>Sordariomycetes</taxon>
        <taxon>Hypocreomycetidae</taxon>
        <taxon>Hypocreales</taxon>
        <taxon>Nectriaceae</taxon>
        <taxon>Fusarium</taxon>
        <taxon>Fusarium incarnatum-equiseti species complex</taxon>
    </lineage>
</organism>
<dbReference type="Proteomes" id="UP001152130">
    <property type="component" value="Unassembled WGS sequence"/>
</dbReference>
<dbReference type="AlphaFoldDB" id="A0A9W8PDN9"/>